<dbReference type="CTD" id="6759115"/>
<feature type="domain" description="APAF-1 helical" evidence="2">
    <location>
        <begin position="473"/>
        <end position="604"/>
    </location>
</feature>
<dbReference type="PhylomeDB" id="B3SCD5"/>
<dbReference type="PANTHER" id="PTHR22845:SF5">
    <property type="entry name" value="APOPTOTIC PROTEASE-ACTIVATING FACTOR 1"/>
    <property type="match status" value="1"/>
</dbReference>
<dbReference type="Gene3D" id="1.10.533.10">
    <property type="entry name" value="Death Domain, Fas"/>
    <property type="match status" value="1"/>
</dbReference>
<dbReference type="InterPro" id="IPR011029">
    <property type="entry name" value="DEATH-like_dom_sf"/>
</dbReference>
<dbReference type="Gene3D" id="3.40.50.300">
    <property type="entry name" value="P-loop containing nucleotide triphosphate hydrolases"/>
    <property type="match status" value="1"/>
</dbReference>
<evidence type="ECO:0000259" key="2">
    <source>
        <dbReference type="Pfam" id="PF17908"/>
    </source>
</evidence>
<keyword evidence="1" id="KW-0677">Repeat</keyword>
<dbReference type="OrthoDB" id="1357022at2759"/>
<dbReference type="PANTHER" id="PTHR22845">
    <property type="entry name" value="APOPTOTIC PROTEASE-ACTIVATING FACTOR 1"/>
    <property type="match status" value="1"/>
</dbReference>
<protein>
    <recommendedName>
        <fullName evidence="2">APAF-1 helical domain-containing protein</fullName>
    </recommendedName>
</protein>
<keyword evidence="4" id="KW-1185">Reference proteome</keyword>
<evidence type="ECO:0000313" key="4">
    <source>
        <dbReference type="Proteomes" id="UP000009022"/>
    </source>
</evidence>
<dbReference type="Pfam" id="PF17908">
    <property type="entry name" value="APAF1_C"/>
    <property type="match status" value="1"/>
</dbReference>
<dbReference type="InterPro" id="IPR027417">
    <property type="entry name" value="P-loop_NTPase"/>
</dbReference>
<dbReference type="InParanoid" id="B3SCD5"/>
<dbReference type="RefSeq" id="XP_002117902.1">
    <property type="nucleotide sequence ID" value="XM_002117866.1"/>
</dbReference>
<dbReference type="InterPro" id="IPR036322">
    <property type="entry name" value="WD40_repeat_dom_sf"/>
</dbReference>
<dbReference type="Gene3D" id="1.10.10.10">
    <property type="entry name" value="Winged helix-like DNA-binding domain superfamily/Winged helix DNA-binding domain"/>
    <property type="match status" value="1"/>
</dbReference>
<dbReference type="InterPro" id="IPR036388">
    <property type="entry name" value="WH-like_DNA-bd_sf"/>
</dbReference>
<accession>B3SCD5</accession>
<dbReference type="GeneID" id="6759115"/>
<organism evidence="3 4">
    <name type="scientific">Trichoplax adhaerens</name>
    <name type="common">Trichoplax reptans</name>
    <dbReference type="NCBI Taxonomy" id="10228"/>
    <lineage>
        <taxon>Eukaryota</taxon>
        <taxon>Metazoa</taxon>
        <taxon>Placozoa</taxon>
        <taxon>Uniplacotomia</taxon>
        <taxon>Trichoplacea</taxon>
        <taxon>Trichoplacidae</taxon>
        <taxon>Trichoplax</taxon>
    </lineage>
</organism>
<reference evidence="3 4" key="1">
    <citation type="journal article" date="2008" name="Nature">
        <title>The Trichoplax genome and the nature of placozoans.</title>
        <authorList>
            <person name="Srivastava M."/>
            <person name="Begovic E."/>
            <person name="Chapman J."/>
            <person name="Putnam N.H."/>
            <person name="Hellsten U."/>
            <person name="Kawashima T."/>
            <person name="Kuo A."/>
            <person name="Mitros T."/>
            <person name="Salamov A."/>
            <person name="Carpenter M.L."/>
            <person name="Signorovitch A.Y."/>
            <person name="Moreno M.A."/>
            <person name="Kamm K."/>
            <person name="Grimwood J."/>
            <person name="Schmutz J."/>
            <person name="Shapiro H."/>
            <person name="Grigoriev I.V."/>
            <person name="Buss L.W."/>
            <person name="Schierwater B."/>
            <person name="Dellaporta S.L."/>
            <person name="Rokhsar D.S."/>
        </authorList>
    </citation>
    <scope>NUCLEOTIDE SEQUENCE [LARGE SCALE GENOMIC DNA]</scope>
    <source>
        <strain evidence="3 4">Grell-BS-1999</strain>
    </source>
</reference>
<gene>
    <name evidence="3" type="ORF">TRIADDRAFT_61937</name>
</gene>
<evidence type="ECO:0000256" key="1">
    <source>
        <dbReference type="ARBA" id="ARBA00022737"/>
    </source>
</evidence>
<dbReference type="GO" id="GO:0006915">
    <property type="term" value="P:apoptotic process"/>
    <property type="evidence" value="ECO:0007669"/>
    <property type="project" value="UniProtKB-KW"/>
</dbReference>
<dbReference type="SUPFAM" id="SSF50978">
    <property type="entry name" value="WD40 repeat-like"/>
    <property type="match status" value="1"/>
</dbReference>
<dbReference type="HOGENOM" id="CLU_257965_0_0_1"/>
<dbReference type="EMBL" id="DS985270">
    <property type="protein sequence ID" value="EDV19569.1"/>
    <property type="molecule type" value="Genomic_DNA"/>
</dbReference>
<dbReference type="STRING" id="10228.B3SCD5"/>
<dbReference type="eggNOG" id="KOG4658">
    <property type="taxonomic scope" value="Eukaryota"/>
</dbReference>
<name>B3SCD5_TRIAD</name>
<proteinExistence type="predicted"/>
<dbReference type="Gene3D" id="1.25.40.370">
    <property type="match status" value="1"/>
</dbReference>
<dbReference type="GO" id="GO:0043531">
    <property type="term" value="F:ADP binding"/>
    <property type="evidence" value="ECO:0007669"/>
    <property type="project" value="InterPro"/>
</dbReference>
<dbReference type="GO" id="GO:0005829">
    <property type="term" value="C:cytosol"/>
    <property type="evidence" value="ECO:0007669"/>
    <property type="project" value="UniProtKB-ARBA"/>
</dbReference>
<dbReference type="Proteomes" id="UP000009022">
    <property type="component" value="Unassembled WGS sequence"/>
</dbReference>
<sequence length="1396" mass="161312">MEVLHFTGFHPSNNRSTGNAPRLSRIRCSPAISKLMKANELKICQNIPVSVMRQKLVEYSVIEEDNLQHTNEDDDNSNEIAKLIWKKLRDGGDRGFYIFCNILKEQSDEQLRLLGLQLSNDAKKITALSDDDLLRNVPPLPQIHFIVRNDFVNQTANAIMKIHARGGRLLVYGPSGTGKTVAVSNCLQYVIRQKQQFLPHGVYWITIGKVDKQKLFEILSNLMIKLEMRPQTFPSLKQLNQAISNHLEALSDLSFTLFIFDEVEEPSYMDYLTFAKNSVVISTQSSQAVIEKFDYNIQSQESFTQQEALQIIASFQENAKTQSWVNDDIVKQVVGKYRSSPQAIALVGGAQLKSLDEWKEVQALPEAKRTTKQSENTFTLFTHIMNKLPERTRKLFTLLGACFRVKIPVAVITILWNLPADQVSVILQDLHRRSLLSYASENDCRPYCQINNLIMDYLQLPSNAQYVQSDYMKNLHLNLINQYQLHCDENWILKEDDGYFYRYFMNHLMAAEKDDIIQQILSNSEWINNQLKLLKQPSFLYANMEQIQDYLQRKDLDSTSKPLEFLKRFEKFLPKSDPDLLQLILDFAPSDSPLRQQAYKSARRLSKEGKGIYLKLSYSENRSPENFYDIQNLPEEEEPNLRNLVIERGNPYTLFEGKIYRYAESFDHKMKARGYGPFRGMNMYRFSWEIVSVEEGLQLLFILENGEKATHLEACSVQFLERSNTSFVTISEEKHQLHLWEIKDGMIHCIRSSTPTEFYINNFSFVPDTTNILVAIERYQRWNMYMPKDLINECYIEVWTLKNLQPISKITVPARMNSSYKPLTGKPDPSDHLISYVGPFDDSRYLISYGNISGLLTIENCRDKTEKDFANHWSDMFKIIDNGYTHLAISKDKKYIACMSYFGDILFYQVGPNEITYYSMIVCENGNSRISFVDDSYDIMIHFDNTRLYYAFPTTYKPISTQGQANAGRNYNLQVSKNKIVNNVLVIAEIIKTEDNFQLKVHRGDRQEEVSSHHFGSHYKSTFVSKDHSTVDLFLFEDLPSILLTEVYACENEDCLKDQDKRHYHCFYSLRRFDDLDHDFWVYEILVSDFKHQESQPPSVGGISPSFTIPTLALVPGMGKYGFIDNTKPNIRIESFYRQYDNQIMVIITESRRLIILFIDAASGATTAKHVEEINDIAPAIAYLANENFVLYHESNTKVCAEQERILKKYKMQGSNIQVVQCVKGKLFNEEERPVSTYCKMTISEDNKDIQLTDVLNVDDDDKIKEQFGLTDWKISKKEGYNRALGILIRKGNYAMVFREPSQGSHQQASFYAGNRKIEFNPTSTYLPHLWDKKYAVIAEGSGIEIYDNATLQLKLRYSPIRLCDEYVTSVQASPDGKTITCTQPHSCLNIMKAII</sequence>
<evidence type="ECO:0000313" key="3">
    <source>
        <dbReference type="EMBL" id="EDV19569.1"/>
    </source>
</evidence>
<dbReference type="InterPro" id="IPR041452">
    <property type="entry name" value="APAF1_C"/>
</dbReference>
<dbReference type="SUPFAM" id="SSF52540">
    <property type="entry name" value="P-loop containing nucleoside triphosphate hydrolases"/>
    <property type="match status" value="1"/>
</dbReference>
<dbReference type="KEGG" id="tad:TRIADDRAFT_61937"/>